<organism evidence="9">
    <name type="scientific">Candidatus Tenderia electrophaga</name>
    <dbReference type="NCBI Taxonomy" id="1748243"/>
    <lineage>
        <taxon>Bacteria</taxon>
        <taxon>Pseudomonadati</taxon>
        <taxon>Pseudomonadota</taxon>
        <taxon>Gammaproteobacteria</taxon>
        <taxon>Candidatus Tenderiales</taxon>
        <taxon>Candidatus Tenderiaceae</taxon>
        <taxon>Candidatus Tenderia</taxon>
    </lineage>
</organism>
<dbReference type="GO" id="GO:0004016">
    <property type="term" value="F:adenylate cyclase activity"/>
    <property type="evidence" value="ECO:0007669"/>
    <property type="project" value="UniProtKB-ARBA"/>
</dbReference>
<dbReference type="Pfam" id="PF00211">
    <property type="entry name" value="Guanylate_cyc"/>
    <property type="match status" value="1"/>
</dbReference>
<evidence type="ECO:0000313" key="9">
    <source>
        <dbReference type="EMBL" id="HHJ80237.1"/>
    </source>
</evidence>
<dbReference type="Pfam" id="PF05226">
    <property type="entry name" value="CHASE2"/>
    <property type="match status" value="1"/>
</dbReference>
<reference evidence="9" key="1">
    <citation type="journal article" date="2020" name="mSystems">
        <title>Genome- and Community-Level Interaction Insights into Carbon Utilization and Element Cycling Functions of Hydrothermarchaeota in Hydrothermal Sediment.</title>
        <authorList>
            <person name="Zhou Z."/>
            <person name="Liu Y."/>
            <person name="Xu W."/>
            <person name="Pan J."/>
            <person name="Luo Z.H."/>
            <person name="Li M."/>
        </authorList>
    </citation>
    <scope>NUCLEOTIDE SEQUENCE [LARGE SCALE GENOMIC DNA]</scope>
    <source>
        <strain evidence="9">HyVt-505</strain>
    </source>
</reference>
<dbReference type="GO" id="GO:0006171">
    <property type="term" value="P:cAMP biosynthetic process"/>
    <property type="evidence" value="ECO:0007669"/>
    <property type="project" value="TreeGrafter"/>
</dbReference>
<sequence>MPKSQIISKFLPTLLGIATTLIFGWAQFSDIPLLNALQQRAESMAYDLRLQAGITTEQTADSRIIIVDIDEKSLADEGRWPWPRNKIARLTDRLFDAGAIVVGYDLFFTEPERNMAQAIVQQLENSQPKAEQLINKLSKIAPQFDNDQHLADSLAGKDVTLGYLFHNENTAPVGQLPTPLQTLSTEQARRSGIKAMPNYTASLPLLQDSAAASGFVTIWPDPDGVIRRTPMLIRHGNHIYGSLSLNVARLYLFLDEVEINTSPIGNIDTVDSISLGGINIPTDGSGFALVPYKGPAGTFPYLSASDVLNGNIDTSSLEGAIVLVGTSAVGVADLVATPVDNIYPGVEVHANIIRSILDNDFPYQPSWADGANLIVTLGIGLALALLLPHLAPLTLLTTSVAMAAAVVFGNIWLWQEKGLSLALAWPLILILALTAVNITYGFLSENRKRSQLKNMFGQYVPPELVDAMSQTSENFGFEGESREMTVLFADIRGFTTLSEKLSPSELRTLLNRYFTHMTEIIFEHHGTIDKYVGDMVMAFWGAPLKNPEHAKHAIQAAMKMLERTAELKPILIAEGYPEIDIGIGLNTGLMNVGDMGSSYRRAYTVLGDNVNLGSRIEGLTKFYGAGLVVSETTMTGQDDFVFRRLDLVKVKGKTEAVKVYEPLCLKETATAELLDELQQHERGLDAYMKQNWMQAEQIFDQLKQQHPDTRIYALYQERINELRQRNIGSDWDGVYERREK</sequence>
<keyword evidence="6 7" id="KW-0472">Membrane</keyword>
<evidence type="ECO:0000256" key="4">
    <source>
        <dbReference type="ARBA" id="ARBA00022692"/>
    </source>
</evidence>
<evidence type="ECO:0000256" key="6">
    <source>
        <dbReference type="ARBA" id="ARBA00023136"/>
    </source>
</evidence>
<accession>A0A832J2R4</accession>
<feature type="transmembrane region" description="Helical" evidence="7">
    <location>
        <begin position="419"/>
        <end position="443"/>
    </location>
</feature>
<evidence type="ECO:0000256" key="7">
    <source>
        <dbReference type="SAM" id="Phobius"/>
    </source>
</evidence>
<dbReference type="PROSITE" id="PS50125">
    <property type="entry name" value="GUANYLATE_CYCLASE_2"/>
    <property type="match status" value="1"/>
</dbReference>
<evidence type="ECO:0000256" key="1">
    <source>
        <dbReference type="ARBA" id="ARBA00004196"/>
    </source>
</evidence>
<dbReference type="InterPro" id="IPR029787">
    <property type="entry name" value="Nucleotide_cyclase"/>
</dbReference>
<dbReference type="Proteomes" id="UP000885832">
    <property type="component" value="Unassembled WGS sequence"/>
</dbReference>
<evidence type="ECO:0000256" key="5">
    <source>
        <dbReference type="ARBA" id="ARBA00022989"/>
    </source>
</evidence>
<gene>
    <name evidence="9" type="ORF">ENJ65_01235</name>
</gene>
<dbReference type="SMART" id="SM01080">
    <property type="entry name" value="CHASE2"/>
    <property type="match status" value="1"/>
</dbReference>
<dbReference type="InterPro" id="IPR001054">
    <property type="entry name" value="A/G_cyclase"/>
</dbReference>
<dbReference type="PANTHER" id="PTHR43081">
    <property type="entry name" value="ADENYLATE CYCLASE, TERMINAL-DIFFERENTIATION SPECIFIC-RELATED"/>
    <property type="match status" value="1"/>
</dbReference>
<dbReference type="GO" id="GO:0035556">
    <property type="term" value="P:intracellular signal transduction"/>
    <property type="evidence" value="ECO:0007669"/>
    <property type="project" value="InterPro"/>
</dbReference>
<keyword evidence="3" id="KW-1003">Cell membrane</keyword>
<evidence type="ECO:0000256" key="2">
    <source>
        <dbReference type="ARBA" id="ARBA00005381"/>
    </source>
</evidence>
<dbReference type="SMART" id="SM00044">
    <property type="entry name" value="CYCc"/>
    <property type="match status" value="1"/>
</dbReference>
<comment type="subcellular location">
    <subcellularLocation>
        <location evidence="1">Cell envelope</location>
    </subcellularLocation>
</comment>
<evidence type="ECO:0000256" key="3">
    <source>
        <dbReference type="ARBA" id="ARBA00022475"/>
    </source>
</evidence>
<dbReference type="SUPFAM" id="SSF55073">
    <property type="entry name" value="Nucleotide cyclase"/>
    <property type="match status" value="1"/>
</dbReference>
<feature type="transmembrane region" description="Helical" evidence="7">
    <location>
        <begin position="393"/>
        <end position="413"/>
    </location>
</feature>
<protein>
    <submittedName>
        <fullName evidence="9">CHASE2 domain-containing protein</fullName>
    </submittedName>
</protein>
<dbReference type="InterPro" id="IPR050697">
    <property type="entry name" value="Adenylyl/Guanylyl_Cyclase_3/4"/>
</dbReference>
<dbReference type="PANTHER" id="PTHR43081:SF1">
    <property type="entry name" value="ADENYLATE CYCLASE, TERMINAL-DIFFERENTIATION SPECIFIC"/>
    <property type="match status" value="1"/>
</dbReference>
<dbReference type="GO" id="GO:0030313">
    <property type="term" value="C:cell envelope"/>
    <property type="evidence" value="ECO:0007669"/>
    <property type="project" value="UniProtKB-SubCell"/>
</dbReference>
<keyword evidence="4 7" id="KW-0812">Transmembrane</keyword>
<name>A0A832J2R4_9GAMM</name>
<dbReference type="Gene3D" id="3.30.70.1230">
    <property type="entry name" value="Nucleotide cyclase"/>
    <property type="match status" value="1"/>
</dbReference>
<dbReference type="EMBL" id="DRNF01000083">
    <property type="protein sequence ID" value="HHJ80237.1"/>
    <property type="molecule type" value="Genomic_DNA"/>
</dbReference>
<dbReference type="CDD" id="cd07302">
    <property type="entry name" value="CHD"/>
    <property type="match status" value="1"/>
</dbReference>
<comment type="caution">
    <text evidence="9">The sequence shown here is derived from an EMBL/GenBank/DDBJ whole genome shotgun (WGS) entry which is preliminary data.</text>
</comment>
<dbReference type="FunFam" id="3.30.70.1230:FF:000016">
    <property type="entry name" value="Adenylate/guanylate cyclase domain-containing protein"/>
    <property type="match status" value="1"/>
</dbReference>
<evidence type="ECO:0000259" key="8">
    <source>
        <dbReference type="PROSITE" id="PS50125"/>
    </source>
</evidence>
<feature type="domain" description="Guanylate cyclase" evidence="8">
    <location>
        <begin position="485"/>
        <end position="617"/>
    </location>
</feature>
<proteinExistence type="inferred from homology"/>
<comment type="similarity">
    <text evidence="2">Belongs to the adenylyl cyclase class-3 family.</text>
</comment>
<dbReference type="InterPro" id="IPR007890">
    <property type="entry name" value="CHASE2"/>
</dbReference>
<keyword evidence="5 7" id="KW-1133">Transmembrane helix</keyword>
<dbReference type="AlphaFoldDB" id="A0A832J2R4"/>